<accession>A0ABZ0RNA7</accession>
<dbReference type="PANTHER" id="PTHR45339">
    <property type="entry name" value="HYBRID SIGNAL TRANSDUCTION HISTIDINE KINASE J"/>
    <property type="match status" value="1"/>
</dbReference>
<dbReference type="Gene3D" id="3.30.565.10">
    <property type="entry name" value="Histidine kinase-like ATPase, C-terminal domain"/>
    <property type="match status" value="1"/>
</dbReference>
<dbReference type="PRINTS" id="PR00344">
    <property type="entry name" value="BCTRLSENSOR"/>
</dbReference>
<dbReference type="InterPro" id="IPR011006">
    <property type="entry name" value="CheY-like_superfamily"/>
</dbReference>
<dbReference type="InterPro" id="IPR006189">
    <property type="entry name" value="CHASE_dom"/>
</dbReference>
<keyword evidence="16" id="KW-1185">Reference proteome</keyword>
<feature type="transmembrane region" description="Helical" evidence="11">
    <location>
        <begin position="55"/>
        <end position="79"/>
    </location>
</feature>
<feature type="domain" description="Histidine kinase" evidence="12">
    <location>
        <begin position="681"/>
        <end position="901"/>
    </location>
</feature>
<dbReference type="Gene3D" id="3.30.450.350">
    <property type="entry name" value="CHASE domain"/>
    <property type="match status" value="1"/>
</dbReference>
<keyword evidence="8" id="KW-0902">Two-component regulatory system</keyword>
<feature type="transmembrane region" description="Helical" evidence="11">
    <location>
        <begin position="296"/>
        <end position="317"/>
    </location>
</feature>
<dbReference type="Pfam" id="PF02518">
    <property type="entry name" value="HATPase_c"/>
    <property type="match status" value="1"/>
</dbReference>
<feature type="transmembrane region" description="Helical" evidence="11">
    <location>
        <begin position="162"/>
        <end position="181"/>
    </location>
</feature>
<feature type="transmembrane region" description="Helical" evidence="11">
    <location>
        <begin position="121"/>
        <end position="142"/>
    </location>
</feature>
<dbReference type="SMART" id="SM01079">
    <property type="entry name" value="CHASE"/>
    <property type="match status" value="1"/>
</dbReference>
<dbReference type="Pfam" id="PF05231">
    <property type="entry name" value="MASE1"/>
    <property type="match status" value="1"/>
</dbReference>
<dbReference type="Proteomes" id="UP001324993">
    <property type="component" value="Chromosome"/>
</dbReference>
<dbReference type="Gene3D" id="1.10.287.130">
    <property type="match status" value="1"/>
</dbReference>
<dbReference type="SMART" id="SM00387">
    <property type="entry name" value="HATPase_c"/>
    <property type="match status" value="1"/>
</dbReference>
<feature type="transmembrane region" description="Helical" evidence="11">
    <location>
        <begin position="20"/>
        <end position="43"/>
    </location>
</feature>
<keyword evidence="7 11" id="KW-1133">Transmembrane helix</keyword>
<dbReference type="Pfam" id="PF03924">
    <property type="entry name" value="CHASE"/>
    <property type="match status" value="1"/>
</dbReference>
<feature type="domain" description="Response regulatory" evidence="13">
    <location>
        <begin position="928"/>
        <end position="1053"/>
    </location>
</feature>
<dbReference type="EC" id="2.7.13.3" evidence="3"/>
<keyword evidence="9 11" id="KW-0472">Membrane</keyword>
<dbReference type="InterPro" id="IPR036890">
    <property type="entry name" value="HATPase_C_sf"/>
</dbReference>
<organism evidence="15 16">
    <name type="scientific">Coraliomargarita algicola</name>
    <dbReference type="NCBI Taxonomy" id="3092156"/>
    <lineage>
        <taxon>Bacteria</taxon>
        <taxon>Pseudomonadati</taxon>
        <taxon>Verrucomicrobiota</taxon>
        <taxon>Opitutia</taxon>
        <taxon>Puniceicoccales</taxon>
        <taxon>Coraliomargaritaceae</taxon>
        <taxon>Coraliomargarita</taxon>
    </lineage>
</organism>
<dbReference type="Gene3D" id="3.40.50.2300">
    <property type="match status" value="1"/>
</dbReference>
<sequence length="1063" mass="116318">MIGRIPSSPPLAEKVKAHPLLLNLLIMLIYWASSSVGFVLAAIEANISPIWPPSGFAAAAIFLGGYRLLPGILAGALAANACNDLTLISAFAIAIGSCGEAALAGWLLNRIRPLGAQLGKYTIPIWILGTSLFAPMIAATIGSLSVIHLNTREAPLDFWELALTWLAGDSIGILIIVPVLLSLSRPKLSIEWFTKLICISTLSLMVYAFFIWAQPSSAYYFLAFALLIPACRFFGEAGCALSTLSFVVFTIVTILTTPDSNPFASSNNELLSLVAFLIALSITSLTIASLYEKNRFLVPSILFIVGWTTSGLIYFILQNAAAQIDEENFTELIHDIESAVTDRLDTYLNTLIAGAGHYINSEELKTEEWRSFVQHLKIVERYPGINGIGFIQPFHDTEIPSFVAKKRASGLPDFKIKEVPNVERPATDVMGYEHFIITYIEPLSTNHQALGLDVASEINRQTAGQRARDSGKPAMTGRIILVQDGMSRPGFLVFHPMYQAGAPTETVEQRRQAFIGWSYAPFITEVFLNGVLGNREDQIQFHIYDSPKITPSNFVYSTTGSRPETETAKYAHKSSLKLADQTFSFGWNRGQNFPTQETASATIAAASLALGSCLLVVIVVNLQSTNRRAQHIVAERTLELHAANEKLQKEVSERQKAESDAKEAHQIADTANKAKSEFLATMSHEIRTPMNSVIGFAELLCGSELNADQRLWATYIQSSGNSLLALINDILDFSKIEAGKFELEAIPFSIHKTLDQVVTGFEPIAAQKGLLINLETSEDLPAKVVGDPTRLKQVITNLIGNSLKFTKTGTISVTADWQGDQANGVAEISVTDSGIGIPKSKIKNLFQRFSQVDSSTTRQYGGSGLGLAICKRIINLMDGEIKVESTEGKGTTMNCSIPFTCSDQAKNAATKPPFIANLSNEANENKRRVLVVDDNAVNRRLAQTVLRRLGNEVDTANNGVEAIEQVSQHFYDIVFLDCQMPVMDGYVAAERIRELEADGKIPGSQPGMPLPIVALTANASEKDRHACLSCGMDDYISKPAKIDDYRTIFKQLDENERGQRYRA</sequence>
<reference evidence="15 16" key="1">
    <citation type="submission" date="2023-11" db="EMBL/GenBank/DDBJ databases">
        <title>Coraliomargarita sp. nov., isolated from marine algae.</title>
        <authorList>
            <person name="Lee J.K."/>
            <person name="Baek J.H."/>
            <person name="Kim J.M."/>
            <person name="Choi D.G."/>
            <person name="Jeon C.O."/>
        </authorList>
    </citation>
    <scope>NUCLEOTIDE SEQUENCE [LARGE SCALE GENOMIC DNA]</scope>
    <source>
        <strain evidence="15 16">J2-16</strain>
    </source>
</reference>
<keyword evidence="6 11" id="KW-0812">Transmembrane</keyword>
<dbReference type="InterPro" id="IPR001789">
    <property type="entry name" value="Sig_transdc_resp-reg_receiver"/>
</dbReference>
<evidence type="ECO:0000256" key="3">
    <source>
        <dbReference type="ARBA" id="ARBA00012438"/>
    </source>
</evidence>
<evidence type="ECO:0000256" key="8">
    <source>
        <dbReference type="ARBA" id="ARBA00023012"/>
    </source>
</evidence>
<dbReference type="PROSITE" id="PS50839">
    <property type="entry name" value="CHASE"/>
    <property type="match status" value="1"/>
</dbReference>
<gene>
    <name evidence="15" type="ORF">SH580_08300</name>
</gene>
<dbReference type="InterPro" id="IPR042240">
    <property type="entry name" value="CHASE_sf"/>
</dbReference>
<comment type="subcellular location">
    <subcellularLocation>
        <location evidence="2">Cell membrane</location>
        <topology evidence="2">Multi-pass membrane protein</topology>
    </subcellularLocation>
</comment>
<evidence type="ECO:0000256" key="4">
    <source>
        <dbReference type="ARBA" id="ARBA00022475"/>
    </source>
</evidence>
<dbReference type="CDD" id="cd00082">
    <property type="entry name" value="HisKA"/>
    <property type="match status" value="1"/>
</dbReference>
<dbReference type="InterPro" id="IPR004358">
    <property type="entry name" value="Sig_transdc_His_kin-like_C"/>
</dbReference>
<dbReference type="Pfam" id="PF00072">
    <property type="entry name" value="Response_reg"/>
    <property type="match status" value="1"/>
</dbReference>
<feature type="domain" description="CHASE" evidence="14">
    <location>
        <begin position="433"/>
        <end position="516"/>
    </location>
</feature>
<dbReference type="InterPro" id="IPR003661">
    <property type="entry name" value="HisK_dim/P_dom"/>
</dbReference>
<dbReference type="SMART" id="SM00388">
    <property type="entry name" value="HisKA"/>
    <property type="match status" value="1"/>
</dbReference>
<evidence type="ECO:0000256" key="7">
    <source>
        <dbReference type="ARBA" id="ARBA00022989"/>
    </source>
</evidence>
<feature type="modified residue" description="4-aspartylphosphate" evidence="10">
    <location>
        <position position="977"/>
    </location>
</feature>
<evidence type="ECO:0000259" key="12">
    <source>
        <dbReference type="PROSITE" id="PS50109"/>
    </source>
</evidence>
<dbReference type="CDD" id="cd17546">
    <property type="entry name" value="REC_hyHK_CKI1_RcsC-like"/>
    <property type="match status" value="1"/>
</dbReference>
<dbReference type="SMART" id="SM00448">
    <property type="entry name" value="REC"/>
    <property type="match status" value="1"/>
</dbReference>
<proteinExistence type="predicted"/>
<comment type="catalytic activity">
    <reaction evidence="1">
        <text>ATP + protein L-histidine = ADP + protein N-phospho-L-histidine.</text>
        <dbReference type="EC" id="2.7.13.3"/>
    </reaction>
</comment>
<keyword evidence="5 10" id="KW-0597">Phosphoprotein</keyword>
<evidence type="ECO:0000313" key="16">
    <source>
        <dbReference type="Proteomes" id="UP001324993"/>
    </source>
</evidence>
<evidence type="ECO:0000313" key="15">
    <source>
        <dbReference type="EMBL" id="WPJ97709.1"/>
    </source>
</evidence>
<dbReference type="SUPFAM" id="SSF52172">
    <property type="entry name" value="CheY-like"/>
    <property type="match status" value="1"/>
</dbReference>
<keyword evidence="4" id="KW-1003">Cell membrane</keyword>
<evidence type="ECO:0000259" key="13">
    <source>
        <dbReference type="PROSITE" id="PS50110"/>
    </source>
</evidence>
<dbReference type="PANTHER" id="PTHR45339:SF1">
    <property type="entry name" value="HYBRID SIGNAL TRANSDUCTION HISTIDINE KINASE J"/>
    <property type="match status" value="1"/>
</dbReference>
<dbReference type="PROSITE" id="PS50110">
    <property type="entry name" value="RESPONSE_REGULATORY"/>
    <property type="match status" value="1"/>
</dbReference>
<evidence type="ECO:0000256" key="9">
    <source>
        <dbReference type="ARBA" id="ARBA00023136"/>
    </source>
</evidence>
<dbReference type="Pfam" id="PF00512">
    <property type="entry name" value="HisKA"/>
    <property type="match status" value="1"/>
</dbReference>
<dbReference type="InterPro" id="IPR007895">
    <property type="entry name" value="MASE1"/>
</dbReference>
<dbReference type="EMBL" id="CP138858">
    <property type="protein sequence ID" value="WPJ97709.1"/>
    <property type="molecule type" value="Genomic_DNA"/>
</dbReference>
<feature type="transmembrane region" description="Helical" evidence="11">
    <location>
        <begin position="240"/>
        <end position="258"/>
    </location>
</feature>
<dbReference type="SUPFAM" id="SSF55874">
    <property type="entry name" value="ATPase domain of HSP90 chaperone/DNA topoisomerase II/histidine kinase"/>
    <property type="match status" value="1"/>
</dbReference>
<feature type="transmembrane region" description="Helical" evidence="11">
    <location>
        <begin position="85"/>
        <end position="109"/>
    </location>
</feature>
<evidence type="ECO:0000256" key="6">
    <source>
        <dbReference type="ARBA" id="ARBA00022692"/>
    </source>
</evidence>
<dbReference type="InterPro" id="IPR005467">
    <property type="entry name" value="His_kinase_dom"/>
</dbReference>
<dbReference type="SUPFAM" id="SSF47384">
    <property type="entry name" value="Homodimeric domain of signal transducing histidine kinase"/>
    <property type="match status" value="1"/>
</dbReference>
<protein>
    <recommendedName>
        <fullName evidence="3">histidine kinase</fullName>
        <ecNumber evidence="3">2.7.13.3</ecNumber>
    </recommendedName>
</protein>
<dbReference type="CDD" id="cd16922">
    <property type="entry name" value="HATPase_EvgS-ArcB-TorS-like"/>
    <property type="match status" value="1"/>
</dbReference>
<dbReference type="InterPro" id="IPR036097">
    <property type="entry name" value="HisK_dim/P_sf"/>
</dbReference>
<evidence type="ECO:0000256" key="10">
    <source>
        <dbReference type="PROSITE-ProRule" id="PRU00169"/>
    </source>
</evidence>
<evidence type="ECO:0000259" key="14">
    <source>
        <dbReference type="PROSITE" id="PS50839"/>
    </source>
</evidence>
<evidence type="ECO:0000256" key="11">
    <source>
        <dbReference type="SAM" id="Phobius"/>
    </source>
</evidence>
<evidence type="ECO:0000256" key="1">
    <source>
        <dbReference type="ARBA" id="ARBA00000085"/>
    </source>
</evidence>
<evidence type="ECO:0000256" key="2">
    <source>
        <dbReference type="ARBA" id="ARBA00004651"/>
    </source>
</evidence>
<dbReference type="InterPro" id="IPR003594">
    <property type="entry name" value="HATPase_dom"/>
</dbReference>
<evidence type="ECO:0000256" key="5">
    <source>
        <dbReference type="ARBA" id="ARBA00022553"/>
    </source>
</evidence>
<feature type="transmembrane region" description="Helical" evidence="11">
    <location>
        <begin position="270"/>
        <end position="291"/>
    </location>
</feature>
<name>A0ABZ0RNA7_9BACT</name>
<dbReference type="PROSITE" id="PS50109">
    <property type="entry name" value="HIS_KIN"/>
    <property type="match status" value="1"/>
</dbReference>
<feature type="transmembrane region" description="Helical" evidence="11">
    <location>
        <begin position="193"/>
        <end position="212"/>
    </location>
</feature>